<dbReference type="Proteomes" id="UP000315736">
    <property type="component" value="Unassembled WGS sequence"/>
</dbReference>
<evidence type="ECO:0000313" key="3">
    <source>
        <dbReference type="Proteomes" id="UP000315736"/>
    </source>
</evidence>
<organism evidence="2 3">
    <name type="scientific">Tepidimonas alkaliphilus</name>
    <dbReference type="NCBI Taxonomy" id="2588942"/>
    <lineage>
        <taxon>Bacteria</taxon>
        <taxon>Pseudomonadati</taxon>
        <taxon>Pseudomonadota</taxon>
        <taxon>Betaproteobacteria</taxon>
        <taxon>Burkholderiales</taxon>
        <taxon>Tepidimonas</taxon>
    </lineage>
</organism>
<sequence length="89" mass="8851">MMNAHMAPFSPSQAGSPDAAGTVPRSRRTLAVSGGVLAAHAAALWTLQFSPPAPPQVAAPRVLAAQLVAPAPEALPAPEARQPAEAPGG</sequence>
<proteinExistence type="predicted"/>
<dbReference type="EMBL" id="VJNB01000003">
    <property type="protein sequence ID" value="TSE20389.1"/>
    <property type="molecule type" value="Genomic_DNA"/>
</dbReference>
<feature type="region of interest" description="Disordered" evidence="1">
    <location>
        <begin position="1"/>
        <end position="27"/>
    </location>
</feature>
<dbReference type="AlphaFoldDB" id="A0A554W9X8"/>
<gene>
    <name evidence="2" type="ORF">Talka_00734</name>
</gene>
<protein>
    <submittedName>
        <fullName evidence="2">Uncharacterized protein</fullName>
    </submittedName>
</protein>
<keyword evidence="3" id="KW-1185">Reference proteome</keyword>
<comment type="caution">
    <text evidence="2">The sequence shown here is derived from an EMBL/GenBank/DDBJ whole genome shotgun (WGS) entry which is preliminary data.</text>
</comment>
<accession>A0A554W9X8</accession>
<name>A0A554W9X8_9BURK</name>
<evidence type="ECO:0000313" key="2">
    <source>
        <dbReference type="EMBL" id="TSE20389.1"/>
    </source>
</evidence>
<reference evidence="2 3" key="1">
    <citation type="submission" date="2019-07" db="EMBL/GenBank/DDBJ databases">
        <title>Tepidimonas alkaliphilus YIM 72238 draft genome.</title>
        <authorList>
            <person name="Da Costa M.S."/>
            <person name="Froufe H.J.C."/>
            <person name="Egas C."/>
            <person name="Albuquerque L."/>
        </authorList>
    </citation>
    <scope>NUCLEOTIDE SEQUENCE [LARGE SCALE GENOMIC DNA]</scope>
    <source>
        <strain evidence="2 3">YIM 72238</strain>
    </source>
</reference>
<evidence type="ECO:0000256" key="1">
    <source>
        <dbReference type="SAM" id="MobiDB-lite"/>
    </source>
</evidence>